<dbReference type="SUPFAM" id="SSF53448">
    <property type="entry name" value="Nucleotide-diphospho-sugar transferases"/>
    <property type="match status" value="1"/>
</dbReference>
<evidence type="ECO:0000313" key="1">
    <source>
        <dbReference type="EMBL" id="NSL89230.1"/>
    </source>
</evidence>
<proteinExistence type="predicted"/>
<gene>
    <name evidence="1" type="ORF">ECE50_020480</name>
</gene>
<dbReference type="InterPro" id="IPR029044">
    <property type="entry name" value="Nucleotide-diphossugar_trans"/>
</dbReference>
<reference evidence="1" key="1">
    <citation type="submission" date="2020-05" db="EMBL/GenBank/DDBJ databases">
        <title>Chitinophaga laudate sp. nov., isolated from a tropical peat swamp.</title>
        <authorList>
            <person name="Goh C.B.S."/>
            <person name="Lee M.S."/>
            <person name="Parimannan S."/>
            <person name="Pasbakhsh P."/>
            <person name="Yule C.M."/>
            <person name="Rajandas H."/>
            <person name="Loke S."/>
            <person name="Croft L."/>
            <person name="Tan J.B.L."/>
        </authorList>
    </citation>
    <scope>NUCLEOTIDE SEQUENCE</scope>
    <source>
        <strain evidence="1">Mgbs1</strain>
    </source>
</reference>
<organism evidence="1 2">
    <name type="scientific">Chitinophaga solisilvae</name>
    <dbReference type="NCBI Taxonomy" id="1233460"/>
    <lineage>
        <taxon>Bacteria</taxon>
        <taxon>Pseudomonadati</taxon>
        <taxon>Bacteroidota</taxon>
        <taxon>Chitinophagia</taxon>
        <taxon>Chitinophagales</taxon>
        <taxon>Chitinophagaceae</taxon>
        <taxon>Chitinophaga</taxon>
    </lineage>
</organism>
<dbReference type="EMBL" id="RIAR02000001">
    <property type="protein sequence ID" value="NSL89230.1"/>
    <property type="molecule type" value="Genomic_DNA"/>
</dbReference>
<sequence>MNRTMHLKKTLLQNIMDNRDYPQVEFVLLDYGSRDDLYPWARKELSSFINDGKLVYWRTTAPRHFHMSHSKNMVFRLATGDILCNIDADNFTGAGFAAYVNEMFNREPGIFLSPVGIGPGKKWWDVQGRICLRREDFLQFRGYDEKVLEYGYEDQDLKHRMITGGRRKMLIKPEPFLHAICHDDDIRIADGLAARKTKDMFIACADKASEIIYLQENNIAERFYVRKDLLRQQVSNEDCMPKYLYNGKYEMADNEIRLFRKNGEAWMQLYICPDGQLQSSDNRRFHRIEAGPLRENLLLQRAIYLGRKIFDLNKKSIHPVNPEGFGRGEVSKNFSEDIILTDC</sequence>
<comment type="caution">
    <text evidence="1">The sequence shown here is derived from an EMBL/GenBank/DDBJ whole genome shotgun (WGS) entry which is preliminary data.</text>
</comment>
<keyword evidence="2" id="KW-1185">Reference proteome</keyword>
<protein>
    <submittedName>
        <fullName evidence="1">Glycosyltransferase family 2 protein</fullName>
    </submittedName>
</protein>
<dbReference type="AlphaFoldDB" id="A0A9Q5D9X2"/>
<accession>A0A9Q5D9X2</accession>
<name>A0A9Q5D9X2_9BACT</name>
<dbReference type="Proteomes" id="UP000281028">
    <property type="component" value="Unassembled WGS sequence"/>
</dbReference>
<dbReference type="Gene3D" id="3.90.550.10">
    <property type="entry name" value="Spore Coat Polysaccharide Biosynthesis Protein SpsA, Chain A"/>
    <property type="match status" value="1"/>
</dbReference>
<dbReference type="CDD" id="cd00761">
    <property type="entry name" value="Glyco_tranf_GTA_type"/>
    <property type="match status" value="1"/>
</dbReference>
<dbReference type="OrthoDB" id="6717394at2"/>
<evidence type="ECO:0000313" key="2">
    <source>
        <dbReference type="Proteomes" id="UP000281028"/>
    </source>
</evidence>